<comment type="caution">
    <text evidence="6">The sequence shown here is derived from an EMBL/GenBank/DDBJ whole genome shotgun (WGS) entry which is preliminary data.</text>
</comment>
<dbReference type="OrthoDB" id="1927097at2759"/>
<evidence type="ECO:0000313" key="7">
    <source>
        <dbReference type="Proteomes" id="UP000541444"/>
    </source>
</evidence>
<feature type="transmembrane region" description="Helical" evidence="5">
    <location>
        <begin position="54"/>
        <end position="80"/>
    </location>
</feature>
<dbReference type="Gene3D" id="3.30.70.100">
    <property type="match status" value="1"/>
</dbReference>
<evidence type="ECO:0008006" key="8">
    <source>
        <dbReference type="Google" id="ProtNLM"/>
    </source>
</evidence>
<keyword evidence="1" id="KW-0479">Metal-binding</keyword>
<keyword evidence="2" id="KW-0449">Lipoprotein</keyword>
<evidence type="ECO:0000256" key="1">
    <source>
        <dbReference type="ARBA" id="ARBA00022723"/>
    </source>
</evidence>
<gene>
    <name evidence="6" type="ORF">GIB67_007700</name>
</gene>
<dbReference type="PANTHER" id="PTHR46195:SF18">
    <property type="entry name" value="SUPEROXIDE DISMUTASE 1 COPPER CHAPERONE-LIKE PROTEIN"/>
    <property type="match status" value="1"/>
</dbReference>
<name>A0A7J7N1I8_9MAGN</name>
<dbReference type="GO" id="GO:0046872">
    <property type="term" value="F:metal ion binding"/>
    <property type="evidence" value="ECO:0007669"/>
    <property type="project" value="UniProtKB-KW"/>
</dbReference>
<keyword evidence="5" id="KW-1133">Transmembrane helix</keyword>
<evidence type="ECO:0000256" key="4">
    <source>
        <dbReference type="SAM" id="MobiDB-lite"/>
    </source>
</evidence>
<evidence type="ECO:0000256" key="3">
    <source>
        <dbReference type="ARBA" id="ARBA00024045"/>
    </source>
</evidence>
<evidence type="ECO:0000256" key="2">
    <source>
        <dbReference type="ARBA" id="ARBA00023289"/>
    </source>
</evidence>
<evidence type="ECO:0000256" key="5">
    <source>
        <dbReference type="SAM" id="Phobius"/>
    </source>
</evidence>
<organism evidence="6 7">
    <name type="scientific">Kingdonia uniflora</name>
    <dbReference type="NCBI Taxonomy" id="39325"/>
    <lineage>
        <taxon>Eukaryota</taxon>
        <taxon>Viridiplantae</taxon>
        <taxon>Streptophyta</taxon>
        <taxon>Embryophyta</taxon>
        <taxon>Tracheophyta</taxon>
        <taxon>Spermatophyta</taxon>
        <taxon>Magnoliopsida</taxon>
        <taxon>Ranunculales</taxon>
        <taxon>Circaeasteraceae</taxon>
        <taxon>Kingdonia</taxon>
    </lineage>
</organism>
<keyword evidence="5" id="KW-0472">Membrane</keyword>
<reference evidence="6 7" key="1">
    <citation type="journal article" date="2020" name="IScience">
        <title>Genome Sequencing of the Endangered Kingdonia uniflora (Circaeasteraceae, Ranunculales) Reveals Potential Mechanisms of Evolutionary Specialization.</title>
        <authorList>
            <person name="Sun Y."/>
            <person name="Deng T."/>
            <person name="Zhang A."/>
            <person name="Moore M.J."/>
            <person name="Landis J.B."/>
            <person name="Lin N."/>
            <person name="Zhang H."/>
            <person name="Zhang X."/>
            <person name="Huang J."/>
            <person name="Zhang X."/>
            <person name="Sun H."/>
            <person name="Wang H."/>
        </authorList>
    </citation>
    <scope>NUCLEOTIDE SEQUENCE [LARGE SCALE GENOMIC DNA]</scope>
    <source>
        <strain evidence="6">TB1705</strain>
        <tissue evidence="6">Leaf</tissue>
    </source>
</reference>
<protein>
    <recommendedName>
        <fullName evidence="8">HMA domain-containing protein</fullName>
    </recommendedName>
</protein>
<dbReference type="Proteomes" id="UP000541444">
    <property type="component" value="Unassembled WGS sequence"/>
</dbReference>
<evidence type="ECO:0000313" key="6">
    <source>
        <dbReference type="EMBL" id="KAF6161059.1"/>
    </source>
</evidence>
<dbReference type="AlphaFoldDB" id="A0A7J7N1I8"/>
<feature type="region of interest" description="Disordered" evidence="4">
    <location>
        <begin position="1"/>
        <end position="20"/>
    </location>
</feature>
<proteinExistence type="inferred from homology"/>
<sequence>MAGKKKLPDKACKKPNDPSKDETVNVEFKVYMHCEACERSVVKNCLNSKVPLPIYILLLFVSLRLWFINMGTVLGMFAGVETFMTDMTKNRVVVKGKLKQEKLMKKTGKTIEIVVPKDDSKRKKNNSSSKKETETIVPFEDPFLTMLSDENPNACSVM</sequence>
<keyword evidence="5" id="KW-0812">Transmembrane</keyword>
<dbReference type="EMBL" id="JACGCM010001144">
    <property type="protein sequence ID" value="KAF6161059.1"/>
    <property type="molecule type" value="Genomic_DNA"/>
</dbReference>
<dbReference type="PANTHER" id="PTHR46195">
    <property type="entry name" value="HEAVY METAL-ASSOCIATED ISOPRENYLATED PLANT PROTEIN 7"/>
    <property type="match status" value="1"/>
</dbReference>
<accession>A0A7J7N1I8</accession>
<dbReference type="InterPro" id="IPR044577">
    <property type="entry name" value="HIPP4/7/8/17/18/19"/>
</dbReference>
<comment type="similarity">
    <text evidence="3">Belongs to the HIPP family.</text>
</comment>
<keyword evidence="2" id="KW-0636">Prenylation</keyword>
<keyword evidence="7" id="KW-1185">Reference proteome</keyword>